<evidence type="ECO:0000256" key="4">
    <source>
        <dbReference type="ARBA" id="ARBA00022692"/>
    </source>
</evidence>
<protein>
    <submittedName>
        <fullName evidence="11">ABC-type multidrug transport system fused ATPase/permease subunit</fullName>
    </submittedName>
</protein>
<feature type="transmembrane region" description="Helical" evidence="9">
    <location>
        <begin position="139"/>
        <end position="159"/>
    </location>
</feature>
<dbReference type="Proteomes" id="UP000559117">
    <property type="component" value="Unassembled WGS sequence"/>
</dbReference>
<comment type="caution">
    <text evidence="11">The sequence shown here is derived from an EMBL/GenBank/DDBJ whole genome shotgun (WGS) entry which is preliminary data.</text>
</comment>
<dbReference type="InterPro" id="IPR036640">
    <property type="entry name" value="ABC1_TM_sf"/>
</dbReference>
<keyword evidence="2" id="KW-0813">Transport</keyword>
<dbReference type="EMBL" id="JACHFH010000034">
    <property type="protein sequence ID" value="MBB5337136.1"/>
    <property type="molecule type" value="Genomic_DNA"/>
</dbReference>
<dbReference type="GO" id="GO:0005524">
    <property type="term" value="F:ATP binding"/>
    <property type="evidence" value="ECO:0007669"/>
    <property type="project" value="UniProtKB-KW"/>
</dbReference>
<gene>
    <name evidence="11" type="ORF">HNR32_002293</name>
</gene>
<evidence type="ECO:0000256" key="2">
    <source>
        <dbReference type="ARBA" id="ARBA00022448"/>
    </source>
</evidence>
<accession>A0A840UJ31</accession>
<evidence type="ECO:0000256" key="6">
    <source>
        <dbReference type="ARBA" id="ARBA00022840"/>
    </source>
</evidence>
<dbReference type="Pfam" id="PF00664">
    <property type="entry name" value="ABC_membrane"/>
    <property type="match status" value="1"/>
</dbReference>
<dbReference type="Gene3D" id="1.20.1560.10">
    <property type="entry name" value="ABC transporter type 1, transmembrane domain"/>
    <property type="match status" value="1"/>
</dbReference>
<feature type="transmembrane region" description="Helical" evidence="9">
    <location>
        <begin position="20"/>
        <end position="42"/>
    </location>
</feature>
<keyword evidence="6" id="KW-0067">ATP-binding</keyword>
<evidence type="ECO:0000313" key="11">
    <source>
        <dbReference type="EMBL" id="MBB5337136.1"/>
    </source>
</evidence>
<organism evidence="11 12">
    <name type="scientific">Pectinatus brassicae</name>
    <dbReference type="NCBI Taxonomy" id="862415"/>
    <lineage>
        <taxon>Bacteria</taxon>
        <taxon>Bacillati</taxon>
        <taxon>Bacillota</taxon>
        <taxon>Negativicutes</taxon>
        <taxon>Selenomonadales</taxon>
        <taxon>Selenomonadaceae</taxon>
        <taxon>Pectinatus</taxon>
    </lineage>
</organism>
<comment type="subcellular location">
    <subcellularLocation>
        <location evidence="1">Cell membrane</location>
        <topology evidence="1">Multi-pass membrane protein</topology>
    </subcellularLocation>
</comment>
<evidence type="ECO:0000256" key="8">
    <source>
        <dbReference type="ARBA" id="ARBA00023136"/>
    </source>
</evidence>
<dbReference type="InterPro" id="IPR011527">
    <property type="entry name" value="ABC1_TM_dom"/>
</dbReference>
<dbReference type="PROSITE" id="PS50929">
    <property type="entry name" value="ABC_TM1F"/>
    <property type="match status" value="1"/>
</dbReference>
<dbReference type="GO" id="GO:0015421">
    <property type="term" value="F:ABC-type oligopeptide transporter activity"/>
    <property type="evidence" value="ECO:0007669"/>
    <property type="project" value="TreeGrafter"/>
</dbReference>
<reference evidence="11 12" key="1">
    <citation type="submission" date="2020-08" db="EMBL/GenBank/DDBJ databases">
        <title>Genomic Encyclopedia of Type Strains, Phase IV (KMG-IV): sequencing the most valuable type-strain genomes for metagenomic binning, comparative biology and taxonomic classification.</title>
        <authorList>
            <person name="Goeker M."/>
        </authorList>
    </citation>
    <scope>NUCLEOTIDE SEQUENCE [LARGE SCALE GENOMIC DNA]</scope>
    <source>
        <strain evidence="11 12">DSM 24661</strain>
    </source>
</reference>
<dbReference type="CDD" id="cd18547">
    <property type="entry name" value="ABC_6TM_Tm288_like"/>
    <property type="match status" value="1"/>
</dbReference>
<evidence type="ECO:0000256" key="3">
    <source>
        <dbReference type="ARBA" id="ARBA00022475"/>
    </source>
</evidence>
<keyword evidence="3" id="KW-1003">Cell membrane</keyword>
<dbReference type="PANTHER" id="PTHR43394">
    <property type="entry name" value="ATP-DEPENDENT PERMEASE MDL1, MITOCHONDRIAL"/>
    <property type="match status" value="1"/>
</dbReference>
<dbReference type="RefSeq" id="WP_183862700.1">
    <property type="nucleotide sequence ID" value="NZ_JACHFH010000034.1"/>
</dbReference>
<keyword evidence="4 9" id="KW-0812">Transmembrane</keyword>
<dbReference type="SUPFAM" id="SSF90123">
    <property type="entry name" value="ABC transporter transmembrane region"/>
    <property type="match status" value="1"/>
</dbReference>
<name>A0A840UJ31_9FIRM</name>
<feature type="transmembrane region" description="Helical" evidence="9">
    <location>
        <begin position="62"/>
        <end position="81"/>
    </location>
</feature>
<feature type="domain" description="ABC transmembrane type-1" evidence="10">
    <location>
        <begin position="22"/>
        <end position="306"/>
    </location>
</feature>
<sequence>MKETSVLNRCIKYLTIHYKYLVISIISAVISVITSLLGPLYIGHSVNAMIGINHVDFYTVFNILKLLSIIYILNSFFNWTLTYCTNEISYRTANMLRHQLFSKIHKLAIKFYDHNSHGDIVSRFVNDVDTISDGMVQGIANLLTGIITIIGAIAFMLYINKIMTVIVIASAICTYFMARFITRKTQNLFKAQATYLGLVNGYAEEAIAGQNIIKAFTYEDKSFDKFNDLNQKLYQKGFRAQFFGSLTNPSTRLVNNITYTLVGISGSVLVITGQITVGDIASFLIYSSLFGKPFNDITSVFTQLQSAAASAKRIFYILDLVEEEDNTAIGQKQHYNGQIKFENVYFSYDKEKPLIKWEPHTRDFSRELGDQTS</sequence>
<keyword evidence="8 9" id="KW-0472">Membrane</keyword>
<feature type="transmembrane region" description="Helical" evidence="9">
    <location>
        <begin position="165"/>
        <end position="182"/>
    </location>
</feature>
<proteinExistence type="predicted"/>
<dbReference type="InterPro" id="IPR039421">
    <property type="entry name" value="Type_1_exporter"/>
</dbReference>
<dbReference type="AlphaFoldDB" id="A0A840UJ31"/>
<evidence type="ECO:0000259" key="10">
    <source>
        <dbReference type="PROSITE" id="PS50929"/>
    </source>
</evidence>
<dbReference type="GO" id="GO:0005886">
    <property type="term" value="C:plasma membrane"/>
    <property type="evidence" value="ECO:0007669"/>
    <property type="project" value="UniProtKB-SubCell"/>
</dbReference>
<evidence type="ECO:0000313" key="12">
    <source>
        <dbReference type="Proteomes" id="UP000559117"/>
    </source>
</evidence>
<keyword evidence="7 9" id="KW-1133">Transmembrane helix</keyword>
<keyword evidence="5" id="KW-0547">Nucleotide-binding</keyword>
<evidence type="ECO:0000256" key="7">
    <source>
        <dbReference type="ARBA" id="ARBA00022989"/>
    </source>
</evidence>
<evidence type="ECO:0000256" key="5">
    <source>
        <dbReference type="ARBA" id="ARBA00022741"/>
    </source>
</evidence>
<keyword evidence="12" id="KW-1185">Reference proteome</keyword>
<evidence type="ECO:0000256" key="9">
    <source>
        <dbReference type="SAM" id="Phobius"/>
    </source>
</evidence>
<dbReference type="PANTHER" id="PTHR43394:SF1">
    <property type="entry name" value="ATP-BINDING CASSETTE SUB-FAMILY B MEMBER 10, MITOCHONDRIAL"/>
    <property type="match status" value="1"/>
</dbReference>
<dbReference type="FunFam" id="1.20.1560.10:FF:000011">
    <property type="entry name" value="Multidrug ABC transporter ATP-binding protein"/>
    <property type="match status" value="1"/>
</dbReference>
<evidence type="ECO:0000256" key="1">
    <source>
        <dbReference type="ARBA" id="ARBA00004651"/>
    </source>
</evidence>